<sequence length="42" mass="4874">MLFLPSSHLFPVSCSRSLAFPEMRSLVWLVSFRPVRPNHLAF</sequence>
<evidence type="ECO:0000313" key="1">
    <source>
        <dbReference type="EMBL" id="JAE17910.1"/>
    </source>
</evidence>
<protein>
    <submittedName>
        <fullName evidence="1">Uncharacterized protein</fullName>
    </submittedName>
</protein>
<dbReference type="EMBL" id="GBRH01179986">
    <property type="protein sequence ID" value="JAE17910.1"/>
    <property type="molecule type" value="Transcribed_RNA"/>
</dbReference>
<organism evidence="1">
    <name type="scientific">Arundo donax</name>
    <name type="common">Giant reed</name>
    <name type="synonym">Donax arundinaceus</name>
    <dbReference type="NCBI Taxonomy" id="35708"/>
    <lineage>
        <taxon>Eukaryota</taxon>
        <taxon>Viridiplantae</taxon>
        <taxon>Streptophyta</taxon>
        <taxon>Embryophyta</taxon>
        <taxon>Tracheophyta</taxon>
        <taxon>Spermatophyta</taxon>
        <taxon>Magnoliopsida</taxon>
        <taxon>Liliopsida</taxon>
        <taxon>Poales</taxon>
        <taxon>Poaceae</taxon>
        <taxon>PACMAD clade</taxon>
        <taxon>Arundinoideae</taxon>
        <taxon>Arundineae</taxon>
        <taxon>Arundo</taxon>
    </lineage>
</organism>
<name>A0A0A9FYK1_ARUDO</name>
<reference evidence="1" key="1">
    <citation type="submission" date="2014-09" db="EMBL/GenBank/DDBJ databases">
        <authorList>
            <person name="Magalhaes I.L.F."/>
            <person name="Oliveira U."/>
            <person name="Santos F.R."/>
            <person name="Vidigal T.H.D.A."/>
            <person name="Brescovit A.D."/>
            <person name="Santos A.J."/>
        </authorList>
    </citation>
    <scope>NUCLEOTIDE SEQUENCE</scope>
    <source>
        <tissue evidence="1">Shoot tissue taken approximately 20 cm above the soil surface</tissue>
    </source>
</reference>
<dbReference type="AlphaFoldDB" id="A0A0A9FYK1"/>
<accession>A0A0A9FYK1</accession>
<reference evidence="1" key="2">
    <citation type="journal article" date="2015" name="Data Brief">
        <title>Shoot transcriptome of the giant reed, Arundo donax.</title>
        <authorList>
            <person name="Barrero R.A."/>
            <person name="Guerrero F.D."/>
            <person name="Moolhuijzen P."/>
            <person name="Goolsby J.A."/>
            <person name="Tidwell J."/>
            <person name="Bellgard S.E."/>
            <person name="Bellgard M.I."/>
        </authorList>
    </citation>
    <scope>NUCLEOTIDE SEQUENCE</scope>
    <source>
        <tissue evidence="1">Shoot tissue taken approximately 20 cm above the soil surface</tissue>
    </source>
</reference>
<proteinExistence type="predicted"/>